<evidence type="ECO:0000313" key="3">
    <source>
        <dbReference type="Proteomes" id="UP000637578"/>
    </source>
</evidence>
<dbReference type="EMBL" id="BMMK01000033">
    <property type="protein sequence ID" value="GGM74830.1"/>
    <property type="molecule type" value="Genomic_DNA"/>
</dbReference>
<gene>
    <name evidence="2" type="ORF">GCM10012275_51910</name>
</gene>
<proteinExistence type="predicted"/>
<dbReference type="AlphaFoldDB" id="A0A8J3CH69"/>
<accession>A0A8J3CH69</accession>
<keyword evidence="3" id="KW-1185">Reference proteome</keyword>
<reference evidence="2" key="2">
    <citation type="submission" date="2020-09" db="EMBL/GenBank/DDBJ databases">
        <authorList>
            <person name="Sun Q."/>
            <person name="Zhou Y."/>
        </authorList>
    </citation>
    <scope>NUCLEOTIDE SEQUENCE</scope>
    <source>
        <strain evidence="2">CGMCC 4.5737</strain>
    </source>
</reference>
<protein>
    <submittedName>
        <fullName evidence="2">Uncharacterized protein</fullName>
    </submittedName>
</protein>
<evidence type="ECO:0000256" key="1">
    <source>
        <dbReference type="SAM" id="MobiDB-lite"/>
    </source>
</evidence>
<organism evidence="2 3">
    <name type="scientific">Longimycelium tulufanense</name>
    <dbReference type="NCBI Taxonomy" id="907463"/>
    <lineage>
        <taxon>Bacteria</taxon>
        <taxon>Bacillati</taxon>
        <taxon>Actinomycetota</taxon>
        <taxon>Actinomycetes</taxon>
        <taxon>Pseudonocardiales</taxon>
        <taxon>Pseudonocardiaceae</taxon>
        <taxon>Longimycelium</taxon>
    </lineage>
</organism>
<reference evidence="2" key="1">
    <citation type="journal article" date="2014" name="Int. J. Syst. Evol. Microbiol.">
        <title>Complete genome sequence of Corynebacterium casei LMG S-19264T (=DSM 44701T), isolated from a smear-ripened cheese.</title>
        <authorList>
            <consortium name="US DOE Joint Genome Institute (JGI-PGF)"/>
            <person name="Walter F."/>
            <person name="Albersmeier A."/>
            <person name="Kalinowski J."/>
            <person name="Ruckert C."/>
        </authorList>
    </citation>
    <scope>NUCLEOTIDE SEQUENCE</scope>
    <source>
        <strain evidence="2">CGMCC 4.5737</strain>
    </source>
</reference>
<feature type="region of interest" description="Disordered" evidence="1">
    <location>
        <begin position="82"/>
        <end position="120"/>
    </location>
</feature>
<comment type="caution">
    <text evidence="2">The sequence shown here is derived from an EMBL/GenBank/DDBJ whole genome shotgun (WGS) entry which is preliminary data.</text>
</comment>
<feature type="compositionally biased region" description="Gly residues" evidence="1">
    <location>
        <begin position="27"/>
        <end position="37"/>
    </location>
</feature>
<evidence type="ECO:0000313" key="2">
    <source>
        <dbReference type="EMBL" id="GGM74830.1"/>
    </source>
</evidence>
<feature type="region of interest" description="Disordered" evidence="1">
    <location>
        <begin position="1"/>
        <end position="50"/>
    </location>
</feature>
<name>A0A8J3CH69_9PSEU</name>
<dbReference type="Proteomes" id="UP000637578">
    <property type="component" value="Unassembled WGS sequence"/>
</dbReference>
<sequence length="183" mass="19862">MFSGAVREAPQPNPKIPAAGEARARRGSGGVSPGWGVGAPPPQNTTERPRLAVSASTLHLISEWSAPGEVGADHGQPDLLVTGRGRDRWEARPGTPRRAPWRPRSGGARNGTRVSPLPGVPHRKGWGHYWMERTLPANQRPARLRLNVTGPVAPCRAPLPPRDRRFANSVLDGEVRTFHFGIR</sequence>